<feature type="repeat" description="ANK" evidence="3">
    <location>
        <begin position="945"/>
        <end position="977"/>
    </location>
</feature>
<evidence type="ECO:0000259" key="4">
    <source>
        <dbReference type="Pfam" id="PF14479"/>
    </source>
</evidence>
<proteinExistence type="predicted"/>
<evidence type="ECO:0000259" key="5">
    <source>
        <dbReference type="Pfam" id="PF24883"/>
    </source>
</evidence>
<feature type="repeat" description="ANK" evidence="3">
    <location>
        <begin position="1125"/>
        <end position="1157"/>
    </location>
</feature>
<feature type="repeat" description="ANK" evidence="3">
    <location>
        <begin position="873"/>
        <end position="905"/>
    </location>
</feature>
<dbReference type="InterPro" id="IPR036770">
    <property type="entry name" value="Ankyrin_rpt-contain_sf"/>
</dbReference>
<dbReference type="InterPro" id="IPR029498">
    <property type="entry name" value="HeLo_dom"/>
</dbReference>
<organism evidence="6 7">
    <name type="scientific">Fusarium flagelliforme</name>
    <dbReference type="NCBI Taxonomy" id="2675880"/>
    <lineage>
        <taxon>Eukaryota</taxon>
        <taxon>Fungi</taxon>
        <taxon>Dikarya</taxon>
        <taxon>Ascomycota</taxon>
        <taxon>Pezizomycotina</taxon>
        <taxon>Sordariomycetes</taxon>
        <taxon>Hypocreomycetidae</taxon>
        <taxon>Hypocreales</taxon>
        <taxon>Nectriaceae</taxon>
        <taxon>Fusarium</taxon>
        <taxon>Fusarium incarnatum-equiseti species complex</taxon>
    </lineage>
</organism>
<dbReference type="Pfam" id="PF24883">
    <property type="entry name" value="NPHP3_N"/>
    <property type="match status" value="1"/>
</dbReference>
<name>A0A395M9N0_9HYPO</name>
<accession>A0A395M9N0</accession>
<dbReference type="Pfam" id="PF12796">
    <property type="entry name" value="Ank_2"/>
    <property type="match status" value="8"/>
</dbReference>
<keyword evidence="1" id="KW-0677">Repeat</keyword>
<feature type="repeat" description="ANK" evidence="3">
    <location>
        <begin position="1090"/>
        <end position="1114"/>
    </location>
</feature>
<dbReference type="CDD" id="cd21113">
    <property type="entry name" value="amidinotransferase-like"/>
    <property type="match status" value="1"/>
</dbReference>
<dbReference type="Gene3D" id="1.25.40.20">
    <property type="entry name" value="Ankyrin repeat-containing domain"/>
    <property type="match status" value="6"/>
</dbReference>
<feature type="repeat" description="ANK" evidence="3">
    <location>
        <begin position="703"/>
        <end position="736"/>
    </location>
</feature>
<feature type="repeat" description="ANK" evidence="3">
    <location>
        <begin position="1405"/>
        <end position="1437"/>
    </location>
</feature>
<evidence type="ECO:0000256" key="3">
    <source>
        <dbReference type="PROSITE-ProRule" id="PRU00023"/>
    </source>
</evidence>
<dbReference type="SUPFAM" id="SSF52540">
    <property type="entry name" value="P-loop containing nucleoside triphosphate hydrolases"/>
    <property type="match status" value="1"/>
</dbReference>
<dbReference type="Pfam" id="PF14479">
    <property type="entry name" value="HeLo"/>
    <property type="match status" value="1"/>
</dbReference>
<dbReference type="PROSITE" id="PS50088">
    <property type="entry name" value="ANK_REPEAT"/>
    <property type="match status" value="16"/>
</dbReference>
<feature type="repeat" description="ANK" evidence="3">
    <location>
        <begin position="770"/>
        <end position="802"/>
    </location>
</feature>
<feature type="repeat" description="ANK" evidence="3">
    <location>
        <begin position="1195"/>
        <end position="1221"/>
    </location>
</feature>
<feature type="repeat" description="ANK" evidence="3">
    <location>
        <begin position="1160"/>
        <end position="1185"/>
    </location>
</feature>
<dbReference type="EMBL" id="PXXK01000425">
    <property type="protein sequence ID" value="RFN44546.1"/>
    <property type="molecule type" value="Genomic_DNA"/>
</dbReference>
<evidence type="ECO:0000256" key="2">
    <source>
        <dbReference type="ARBA" id="ARBA00023043"/>
    </source>
</evidence>
<dbReference type="InterPro" id="IPR027417">
    <property type="entry name" value="P-loop_NTPase"/>
</dbReference>
<dbReference type="Gene3D" id="3.75.10.10">
    <property type="entry name" value="L-arginine/glycine Amidinotransferase, Chain A"/>
    <property type="match status" value="1"/>
</dbReference>
<feature type="repeat" description="ANK" evidence="3">
    <location>
        <begin position="988"/>
        <end position="1010"/>
    </location>
</feature>
<sequence>MEAAGLAIGVIGIAGLFNTCLDSLSRFQAYKSSSADSHILDTRFRATRASFEKWGNGVGISEGKLLPELNDKNTAGVITDILNIIVKAICDDGSVLQNEQFAGLQSRRKRLKWALGGKEDRTEQVDIFEKLVQQLYNLVPVDDKGREQIGEKKSEDWSDVKKILLNIEQGMKNEMRRDVYSWLGVPSSSDKYQDSLHERVENTCGWIFDRSEFQTWVSPDDPSSPNLLWINGPAGFGKTILCAQIAQHLSKVLTTPVAYFFFTSNQDTPYLALRSWIHQVAETREEAFECVRQAREVYPTETASRRNVLDIFTAVIEALPGCTFIADGLDECSQLGNGDSSVARFVSDVIGAVSENNVRLLFISRDEPEIRDALDESAAGFTEYKIGPDDVRSDTATFSQFIVDKKLSNKSEDIRTTISEAMTDRCEGQFLWIRMQEQSLRKGMSKKRLHEAVENTPPGLDRLYDHNWNRIMAMSEFEKDRVFALLRWAAFAKYDLSVFEITEAALMTQFEELDPDEYPDEIDEDYIRTEIVGLCSPLLEVKDLYVHIPHFSVRQYLGKHLPLPSWLKQNSQLQSSYEKMHHAVLAKACLLYIGLPQIWKDEFKYNIRRMTLRFYASIQWVHHAENSGCDASVWDLAADLLREDNPLWKPLSDYVAEALVHDRTEEMGLHSPFHPLEYILNFGWKDMAMSLISERNVNRVGSLTRTPLMQVAEQEDMSEIVEKLLEAGANVGAVDKNKHTALHRAAWNGLEENVRILVKHGADLSAQEDQGWTPLHAAVVNGTLKTCEHLIKGGSDLTIKDKKGMSPLHMACHKAGQSDLARMMLQHGADSMVLEECIVGPPLVFACVKGDVEMARLLLEHGAAPSLTFHNKEGATMLMMAAERGYFELVKLLLEHGADTTLSFAIEEYKLTLLHYFCIKKEKDEGFEVILRPGVEESMLMGDEKGRTPLHIACQNGSTNAVELILDYGCKVSNLKTMIEARTTLLWTPLWFAARYGHSEIVKILLNHGAAETIAAVSNEGKTALWIASRYGHTDIVQELLNRGAEETVAIKSVDGDTALWMASHHGHTDIVKLLLDHGAASTIAVGDVNSETPLQTASSGGHLEIVKMLLSHGDGTALEMLDVHGKTPLYEAAENGHVEVVRELLAHGAGSTVTTLNWFDNSPLYGACASGEVEIAKLLLDHGATSTVNIVDKEGTTLLHAATYQDNVEMVRLLLQHDAEKSVTVLDKNNGDSPLYNAALNANMEIVDLLLEHGGEATVGMLTNDRRSLLYAAAEGGNWELYQRLLAYPEAASTTALLDNKHKSLLTAASTGGCFKIMKDLLNRDASKHAALPNKAEETPLLLAAHNDHVEIVQLLIAMPEYPVNHPTNYGVTPLFAASRFGHLETVKLLLSRDDIDLDCENWKALTPLYAAVANGHLEVAELLITKGATLDAWPTVGQPLLWWAQRSGAPGMVKLLHKYGMRTDTIGPYRYYRRREPPEDAPRVVFDVSTDTDIIMTITYFPTVHADNEWSPLKSIIVGRAGVACFPNAPTAMIKATMPETYIEKFKPHNPFPPALIEKAEEELDTFASILRDHGVQVIRPPKNINWKDNGGYTGAMARDGLMSVGNTLIEACFAWPCRADEIEVGFSSILDRLNLDVKVDIVRRPKSSFANTLLDDDETKNDKWVINNSRPAFDVADFMRFGKTTIGQLSHATNQAGIDYVQEHLPSGYNIELLDVDDPHAMHIDATILPLREGLLVYNPNKVTEASLRKHAILKDWDLQPYPFTPEERYDPPLYMTSPWLCLNVLVLDGKKVIVEASDVRSMRWFESLGMECIPCPFQHVNSIGGSFHCATVDLVRDDRQ</sequence>
<evidence type="ECO:0000256" key="1">
    <source>
        <dbReference type="ARBA" id="ARBA00022737"/>
    </source>
</evidence>
<dbReference type="PANTHER" id="PTHR23206:SF7">
    <property type="entry name" value="PROTEIN KINASE DOMAIN-CONTAINING PROTEIN"/>
    <property type="match status" value="1"/>
</dbReference>
<dbReference type="SUPFAM" id="SSF55909">
    <property type="entry name" value="Pentein"/>
    <property type="match status" value="1"/>
</dbReference>
<evidence type="ECO:0000313" key="7">
    <source>
        <dbReference type="Proteomes" id="UP000265631"/>
    </source>
</evidence>
<dbReference type="SUPFAM" id="SSF48403">
    <property type="entry name" value="Ankyrin repeat"/>
    <property type="match status" value="3"/>
</dbReference>
<dbReference type="InterPro" id="IPR038305">
    <property type="entry name" value="HeLo_sf"/>
</dbReference>
<dbReference type="Pfam" id="PF00023">
    <property type="entry name" value="Ank"/>
    <property type="match status" value="2"/>
</dbReference>
<evidence type="ECO:0000313" key="6">
    <source>
        <dbReference type="EMBL" id="RFN44546.1"/>
    </source>
</evidence>
<dbReference type="GO" id="GO:0005737">
    <property type="term" value="C:cytoplasm"/>
    <property type="evidence" value="ECO:0007669"/>
    <property type="project" value="TreeGrafter"/>
</dbReference>
<gene>
    <name evidence="6" type="ORF">FIE12Z_11260</name>
</gene>
<dbReference type="Proteomes" id="UP000265631">
    <property type="component" value="Unassembled WGS sequence"/>
</dbReference>
<dbReference type="SMART" id="SM00248">
    <property type="entry name" value="ANK"/>
    <property type="match status" value="21"/>
</dbReference>
<dbReference type="PRINTS" id="PR01415">
    <property type="entry name" value="ANKYRIN"/>
</dbReference>
<feature type="domain" description="Nephrocystin 3-like N-terminal" evidence="5">
    <location>
        <begin position="202"/>
        <end position="365"/>
    </location>
</feature>
<dbReference type="STRING" id="2594813.A0A395M9N0"/>
<keyword evidence="2 3" id="KW-0040">ANK repeat</keyword>
<feature type="domain" description="Prion-inhibition and propagation HeLo" evidence="4">
    <location>
        <begin position="5"/>
        <end position="88"/>
    </location>
</feature>
<reference evidence="6 7" key="1">
    <citation type="journal article" date="2018" name="PLoS Pathog.">
        <title>Evolution of structural diversity of trichothecenes, a family of toxins produced by plant pathogenic and entomopathogenic fungi.</title>
        <authorList>
            <person name="Proctor R.H."/>
            <person name="McCormick S.P."/>
            <person name="Kim H.S."/>
            <person name="Cardoza R.E."/>
            <person name="Stanley A.M."/>
            <person name="Lindo L."/>
            <person name="Kelly A."/>
            <person name="Brown D.W."/>
            <person name="Lee T."/>
            <person name="Vaughan M.M."/>
            <person name="Alexander N.J."/>
            <person name="Busman M."/>
            <person name="Gutierrez S."/>
        </authorList>
    </citation>
    <scope>NUCLEOTIDE SEQUENCE [LARGE SCALE GENOMIC DNA]</scope>
    <source>
        <strain evidence="6 7">NRRL 13405</strain>
    </source>
</reference>
<feature type="repeat" description="ANK" evidence="3">
    <location>
        <begin position="737"/>
        <end position="769"/>
    </location>
</feature>
<dbReference type="PANTHER" id="PTHR23206">
    <property type="entry name" value="MASK PROTEIN"/>
    <property type="match status" value="1"/>
</dbReference>
<feature type="repeat" description="ANK" evidence="3">
    <location>
        <begin position="1020"/>
        <end position="1052"/>
    </location>
</feature>
<dbReference type="InterPro" id="IPR002110">
    <property type="entry name" value="Ankyrin_rpt"/>
</dbReference>
<feature type="repeat" description="ANK" evidence="3">
    <location>
        <begin position="1055"/>
        <end position="1080"/>
    </location>
</feature>
<feature type="repeat" description="ANK" evidence="3">
    <location>
        <begin position="1371"/>
        <end position="1394"/>
    </location>
</feature>
<dbReference type="Gene3D" id="1.20.120.1020">
    <property type="entry name" value="Prion-inhibition and propagation, HeLo domain"/>
    <property type="match status" value="1"/>
</dbReference>
<dbReference type="InterPro" id="IPR051631">
    <property type="entry name" value="Ankyrin-KH/SAM_domain"/>
</dbReference>
<feature type="repeat" description="ANK" evidence="3">
    <location>
        <begin position="1231"/>
        <end position="1257"/>
    </location>
</feature>
<keyword evidence="7" id="KW-1185">Reference proteome</keyword>
<feature type="repeat" description="ANK" evidence="3">
    <location>
        <begin position="803"/>
        <end position="836"/>
    </location>
</feature>
<protein>
    <submittedName>
        <fullName evidence="6">Uncharacterized protein</fullName>
    </submittedName>
</protein>
<dbReference type="PROSITE" id="PS50297">
    <property type="entry name" value="ANK_REP_REGION"/>
    <property type="match status" value="16"/>
</dbReference>
<comment type="caution">
    <text evidence="6">The sequence shown here is derived from an EMBL/GenBank/DDBJ whole genome shotgun (WGS) entry which is preliminary data.</text>
</comment>
<dbReference type="InterPro" id="IPR056884">
    <property type="entry name" value="NPHP3-like_N"/>
</dbReference>
<dbReference type="Gene3D" id="3.40.50.300">
    <property type="entry name" value="P-loop containing nucleotide triphosphate hydrolases"/>
    <property type="match status" value="1"/>
</dbReference>